<dbReference type="PANTHER" id="PTHR28577:SF1">
    <property type="entry name" value="CENTROMERE PROTEIN P"/>
    <property type="match status" value="1"/>
</dbReference>
<dbReference type="Proteomes" id="UP000007799">
    <property type="component" value="Unassembled WGS sequence"/>
</dbReference>
<dbReference type="PANTHER" id="PTHR28577">
    <property type="entry name" value="CENTROMERE PROTEIN P"/>
    <property type="match status" value="1"/>
</dbReference>
<organism evidence="4">
    <name type="scientific">Salpingoeca rosetta (strain ATCC 50818 / BSB-021)</name>
    <dbReference type="NCBI Taxonomy" id="946362"/>
    <lineage>
        <taxon>Eukaryota</taxon>
        <taxon>Choanoflagellata</taxon>
        <taxon>Craspedida</taxon>
        <taxon>Salpingoecidae</taxon>
        <taxon>Salpingoeca</taxon>
    </lineage>
</organism>
<keyword evidence="4" id="KW-1185">Reference proteome</keyword>
<evidence type="ECO:0000256" key="2">
    <source>
        <dbReference type="SAM" id="MobiDB-lite"/>
    </source>
</evidence>
<keyword evidence="1" id="KW-0175">Coiled coil</keyword>
<reference evidence="3" key="1">
    <citation type="submission" date="2009-08" db="EMBL/GenBank/DDBJ databases">
        <title>Annotation of Salpingoeca rosetta.</title>
        <authorList>
            <consortium name="The Broad Institute Genome Sequencing Platform"/>
            <person name="Russ C."/>
            <person name="Cuomo C."/>
            <person name="Burger G."/>
            <person name="Gray M.W."/>
            <person name="Holland P.W.H."/>
            <person name="King N."/>
            <person name="Lang F.B.F."/>
            <person name="Roger A.J."/>
            <person name="Ruiz-Trillo I."/>
            <person name="Young S.K."/>
            <person name="Zeng Q."/>
            <person name="Gargeya S."/>
            <person name="Alvarado L."/>
            <person name="Berlin A."/>
            <person name="Chapman S.B."/>
            <person name="Chen Z."/>
            <person name="Freedman E."/>
            <person name="Gellesch M."/>
            <person name="Goldberg J."/>
            <person name="Griggs A."/>
            <person name="Gujja S."/>
            <person name="Heilman E."/>
            <person name="Heiman D."/>
            <person name="Howarth C."/>
            <person name="Mehta T."/>
            <person name="Neiman D."/>
            <person name="Pearson M."/>
            <person name="Roberts A."/>
            <person name="Saif S."/>
            <person name="Shea T."/>
            <person name="Shenoy N."/>
            <person name="Sisk P."/>
            <person name="Stolte C."/>
            <person name="Sykes S."/>
            <person name="White J."/>
            <person name="Yandava C."/>
            <person name="Haas B."/>
            <person name="Nusbaum C."/>
            <person name="Birren B."/>
        </authorList>
    </citation>
    <scope>NUCLEOTIDE SEQUENCE [LARGE SCALE GENOMIC DNA]</scope>
    <source>
        <strain evidence="3">ATCC 50818</strain>
    </source>
</reference>
<dbReference type="GO" id="GO:0000775">
    <property type="term" value="C:chromosome, centromeric region"/>
    <property type="evidence" value="ECO:0007669"/>
    <property type="project" value="InterPro"/>
</dbReference>
<feature type="coiled-coil region" evidence="1">
    <location>
        <begin position="29"/>
        <end position="56"/>
    </location>
</feature>
<protein>
    <submittedName>
        <fullName evidence="3">Uncharacterized protein</fullName>
    </submittedName>
</protein>
<feature type="region of interest" description="Disordered" evidence="2">
    <location>
        <begin position="1"/>
        <end position="27"/>
    </location>
</feature>
<evidence type="ECO:0000313" key="4">
    <source>
        <dbReference type="Proteomes" id="UP000007799"/>
    </source>
</evidence>
<feature type="compositionally biased region" description="Low complexity" evidence="2">
    <location>
        <begin position="1"/>
        <end position="18"/>
    </location>
</feature>
<evidence type="ECO:0000256" key="1">
    <source>
        <dbReference type="SAM" id="Coils"/>
    </source>
</evidence>
<evidence type="ECO:0000313" key="3">
    <source>
        <dbReference type="EMBL" id="EGD77030.1"/>
    </source>
</evidence>
<dbReference type="GO" id="GO:0005634">
    <property type="term" value="C:nucleus"/>
    <property type="evidence" value="ECO:0007669"/>
    <property type="project" value="TreeGrafter"/>
</dbReference>
<dbReference type="EMBL" id="GL832976">
    <property type="protein sequence ID" value="EGD77030.1"/>
    <property type="molecule type" value="Genomic_DNA"/>
</dbReference>
<dbReference type="Pfam" id="PF13096">
    <property type="entry name" value="CENP-P"/>
    <property type="match status" value="1"/>
</dbReference>
<gene>
    <name evidence="3" type="ORF">PTSG_07372</name>
</gene>
<sequence length="235" mass="25749">MATTTTTTTSSGTSGTSGIAAMQARSGRTRDLAARVAALRKEVTQLRKEWAAAQEESVDQHHVDAIMKQLLTAEQTTEGDKDRPAPHKSVQHVEVDDALGHVKTMASLSGITFTEVTTSVTRNPEGAAISNTGTHRTYNLKGTCHGLGFFLTFAVNEQRTSQTIERVAAHVDDICKPELSRFVQRVERSRSPQLFFQGFAQYARVNAERQRVVQELLRSYPEVVSVPTAPHMQGG</sequence>
<dbReference type="GO" id="GO:0034080">
    <property type="term" value="P:CENP-A containing chromatin assembly"/>
    <property type="evidence" value="ECO:0007669"/>
    <property type="project" value="InterPro"/>
</dbReference>
<dbReference type="InParanoid" id="F2UII1"/>
<dbReference type="AlphaFoldDB" id="F2UII1"/>
<dbReference type="InterPro" id="IPR027801">
    <property type="entry name" value="CENP-P"/>
</dbReference>
<proteinExistence type="predicted"/>
<dbReference type="KEGG" id="sre:PTSG_07372"/>
<dbReference type="GeneID" id="16071433"/>
<dbReference type="RefSeq" id="XP_004990870.1">
    <property type="nucleotide sequence ID" value="XM_004990813.1"/>
</dbReference>
<name>F2UII1_SALR5</name>
<accession>F2UII1</accession>
<dbReference type="STRING" id="946362.F2UII1"/>